<organism evidence="1 2">
    <name type="scientific">Tagetes erecta</name>
    <name type="common">African marigold</name>
    <dbReference type="NCBI Taxonomy" id="13708"/>
    <lineage>
        <taxon>Eukaryota</taxon>
        <taxon>Viridiplantae</taxon>
        <taxon>Streptophyta</taxon>
        <taxon>Embryophyta</taxon>
        <taxon>Tracheophyta</taxon>
        <taxon>Spermatophyta</taxon>
        <taxon>Magnoliopsida</taxon>
        <taxon>eudicotyledons</taxon>
        <taxon>Gunneridae</taxon>
        <taxon>Pentapetalae</taxon>
        <taxon>asterids</taxon>
        <taxon>campanulids</taxon>
        <taxon>Asterales</taxon>
        <taxon>Asteraceae</taxon>
        <taxon>Asteroideae</taxon>
        <taxon>Heliantheae alliance</taxon>
        <taxon>Tageteae</taxon>
        <taxon>Tagetes</taxon>
    </lineage>
</organism>
<name>A0AAD8K3X2_TARER</name>
<dbReference type="EMBL" id="JAUHHV010000008">
    <property type="protein sequence ID" value="KAK1415914.1"/>
    <property type="molecule type" value="Genomic_DNA"/>
</dbReference>
<dbReference type="Proteomes" id="UP001229421">
    <property type="component" value="Unassembled WGS sequence"/>
</dbReference>
<gene>
    <name evidence="1" type="ORF">QVD17_31702</name>
</gene>
<reference evidence="1" key="1">
    <citation type="journal article" date="2023" name="bioRxiv">
        <title>Improved chromosome-level genome assembly for marigold (Tagetes erecta).</title>
        <authorList>
            <person name="Jiang F."/>
            <person name="Yuan L."/>
            <person name="Wang S."/>
            <person name="Wang H."/>
            <person name="Xu D."/>
            <person name="Wang A."/>
            <person name="Fan W."/>
        </authorList>
    </citation>
    <scope>NUCLEOTIDE SEQUENCE</scope>
    <source>
        <strain evidence="1">WSJ</strain>
        <tissue evidence="1">Leaf</tissue>
    </source>
</reference>
<evidence type="ECO:0000313" key="1">
    <source>
        <dbReference type="EMBL" id="KAK1415914.1"/>
    </source>
</evidence>
<accession>A0AAD8K3X2</accession>
<comment type="caution">
    <text evidence="1">The sequence shown here is derived from an EMBL/GenBank/DDBJ whole genome shotgun (WGS) entry which is preliminary data.</text>
</comment>
<sequence>MKLTTKMSVGIVFETWSYVIGLEEKKLLRTFRLLVRSLAVRSTFIFIRIRFVVCSYAPPTIVPFPLNFPL</sequence>
<proteinExistence type="predicted"/>
<evidence type="ECO:0000313" key="2">
    <source>
        <dbReference type="Proteomes" id="UP001229421"/>
    </source>
</evidence>
<dbReference type="AlphaFoldDB" id="A0AAD8K3X2"/>
<keyword evidence="2" id="KW-1185">Reference proteome</keyword>
<protein>
    <submittedName>
        <fullName evidence="1">Uncharacterized protein</fullName>
    </submittedName>
</protein>